<keyword evidence="1" id="KW-0805">Transcription regulation</keyword>
<dbReference type="GO" id="GO:0006355">
    <property type="term" value="P:regulation of DNA-templated transcription"/>
    <property type="evidence" value="ECO:0007669"/>
    <property type="project" value="UniProtKB-ARBA"/>
</dbReference>
<evidence type="ECO:0000313" key="6">
    <source>
        <dbReference type="Proteomes" id="UP000295122"/>
    </source>
</evidence>
<evidence type="ECO:0000256" key="3">
    <source>
        <dbReference type="ARBA" id="ARBA00023163"/>
    </source>
</evidence>
<keyword evidence="6" id="KW-1185">Reference proteome</keyword>
<dbReference type="PRINTS" id="PR00033">
    <property type="entry name" value="HTHASNC"/>
</dbReference>
<evidence type="ECO:0000259" key="4">
    <source>
        <dbReference type="PROSITE" id="PS50956"/>
    </source>
</evidence>
<accession>A0A4R7C516</accession>
<evidence type="ECO:0000256" key="2">
    <source>
        <dbReference type="ARBA" id="ARBA00023125"/>
    </source>
</evidence>
<dbReference type="PROSITE" id="PS50956">
    <property type="entry name" value="HTH_ASNC_2"/>
    <property type="match status" value="1"/>
</dbReference>
<dbReference type="PANTHER" id="PTHR30154">
    <property type="entry name" value="LEUCINE-RESPONSIVE REGULATORY PROTEIN"/>
    <property type="match status" value="1"/>
</dbReference>
<comment type="caution">
    <text evidence="5">The sequence shown here is derived from an EMBL/GenBank/DDBJ whole genome shotgun (WGS) entry which is preliminary data.</text>
</comment>
<dbReference type="SUPFAM" id="SSF46785">
    <property type="entry name" value="Winged helix' DNA-binding domain"/>
    <property type="match status" value="1"/>
</dbReference>
<dbReference type="EMBL" id="SNZR01000011">
    <property type="protein sequence ID" value="TDR92952.1"/>
    <property type="molecule type" value="Genomic_DNA"/>
</dbReference>
<dbReference type="InterPro" id="IPR036388">
    <property type="entry name" value="WH-like_DNA-bd_sf"/>
</dbReference>
<protein>
    <submittedName>
        <fullName evidence="5">AsnC family transcriptional regulator</fullName>
    </submittedName>
</protein>
<dbReference type="InterPro" id="IPR011991">
    <property type="entry name" value="ArsR-like_HTH"/>
</dbReference>
<dbReference type="OrthoDB" id="7847328at2"/>
<reference evidence="5 6" key="1">
    <citation type="submission" date="2019-03" db="EMBL/GenBank/DDBJ databases">
        <title>Genomic Encyclopedia of Type Strains, Phase IV (KMG-IV): sequencing the most valuable type-strain genomes for metagenomic binning, comparative biology and taxonomic classification.</title>
        <authorList>
            <person name="Goeker M."/>
        </authorList>
    </citation>
    <scope>NUCLEOTIDE SEQUENCE [LARGE SCALE GENOMIC DNA]</scope>
    <source>
        <strain evidence="5 6">DSM 25903</strain>
    </source>
</reference>
<dbReference type="Proteomes" id="UP000295122">
    <property type="component" value="Unassembled WGS sequence"/>
</dbReference>
<dbReference type="InterPro" id="IPR036390">
    <property type="entry name" value="WH_DNA-bd_sf"/>
</dbReference>
<proteinExistence type="predicted"/>
<dbReference type="InterPro" id="IPR019888">
    <property type="entry name" value="Tscrpt_reg_AsnC-like"/>
</dbReference>
<dbReference type="Pfam" id="PF01037">
    <property type="entry name" value="AsnC_trans_reg"/>
    <property type="match status" value="1"/>
</dbReference>
<organism evidence="5 6">
    <name type="scientific">Enterovirga rhinocerotis</name>
    <dbReference type="NCBI Taxonomy" id="1339210"/>
    <lineage>
        <taxon>Bacteria</taxon>
        <taxon>Pseudomonadati</taxon>
        <taxon>Pseudomonadota</taxon>
        <taxon>Alphaproteobacteria</taxon>
        <taxon>Hyphomicrobiales</taxon>
        <taxon>Methylobacteriaceae</taxon>
        <taxon>Enterovirga</taxon>
    </lineage>
</organism>
<dbReference type="CDD" id="cd00090">
    <property type="entry name" value="HTH_ARSR"/>
    <property type="match status" value="1"/>
</dbReference>
<dbReference type="InterPro" id="IPR011008">
    <property type="entry name" value="Dimeric_a/b-barrel"/>
</dbReference>
<evidence type="ECO:0000313" key="5">
    <source>
        <dbReference type="EMBL" id="TDR92952.1"/>
    </source>
</evidence>
<dbReference type="Gene3D" id="3.30.70.920">
    <property type="match status" value="1"/>
</dbReference>
<dbReference type="PANTHER" id="PTHR30154:SF46">
    <property type="entry name" value="TRANSCRIPTIONAL REGULATORY PROTEIN"/>
    <property type="match status" value="1"/>
</dbReference>
<feature type="domain" description="HTH asnC-type" evidence="4">
    <location>
        <begin position="8"/>
        <end position="69"/>
    </location>
</feature>
<dbReference type="GO" id="GO:0043565">
    <property type="term" value="F:sequence-specific DNA binding"/>
    <property type="evidence" value="ECO:0007669"/>
    <property type="project" value="InterPro"/>
</dbReference>
<dbReference type="GO" id="GO:0005829">
    <property type="term" value="C:cytosol"/>
    <property type="evidence" value="ECO:0007669"/>
    <property type="project" value="TreeGrafter"/>
</dbReference>
<dbReference type="GO" id="GO:0043200">
    <property type="term" value="P:response to amino acid"/>
    <property type="evidence" value="ECO:0007669"/>
    <property type="project" value="TreeGrafter"/>
</dbReference>
<dbReference type="InterPro" id="IPR019885">
    <property type="entry name" value="Tscrpt_reg_HTH_AsnC-type_CS"/>
</dbReference>
<dbReference type="SMART" id="SM00344">
    <property type="entry name" value="HTH_ASNC"/>
    <property type="match status" value="1"/>
</dbReference>
<keyword evidence="3" id="KW-0804">Transcription</keyword>
<name>A0A4R7C516_9HYPH</name>
<dbReference type="AlphaFoldDB" id="A0A4R7C516"/>
<gene>
    <name evidence="5" type="ORF">EV668_0196</name>
</gene>
<dbReference type="RefSeq" id="WP_133767993.1">
    <property type="nucleotide sequence ID" value="NZ_SNZR01000011.1"/>
</dbReference>
<dbReference type="InterPro" id="IPR000485">
    <property type="entry name" value="AsnC-type_HTH_dom"/>
</dbReference>
<dbReference type="Pfam" id="PF13412">
    <property type="entry name" value="HTH_24"/>
    <property type="match status" value="1"/>
</dbReference>
<evidence type="ECO:0000256" key="1">
    <source>
        <dbReference type="ARBA" id="ARBA00023015"/>
    </source>
</evidence>
<dbReference type="Gene3D" id="1.10.10.10">
    <property type="entry name" value="Winged helix-like DNA-binding domain superfamily/Winged helix DNA-binding domain"/>
    <property type="match status" value="1"/>
</dbReference>
<dbReference type="PROSITE" id="PS00519">
    <property type="entry name" value="HTH_ASNC_1"/>
    <property type="match status" value="1"/>
</dbReference>
<sequence length="161" mass="17552">MTQDSVGLDRLDRAILRELLRDARISHVALGQRIGLSPTSCARRIKILEDAGIVAGHQAVLDPKRLGLSTTVIVRISLQSQADEALDAFERAIAACSCVARCLLMSGTDDYLVTVLARDIEDFEDIHRRQLSRLPGVARIQSSFAIREVINRPVPPSAVGA</sequence>
<dbReference type="SUPFAM" id="SSF54909">
    <property type="entry name" value="Dimeric alpha+beta barrel"/>
    <property type="match status" value="1"/>
</dbReference>
<keyword evidence="2" id="KW-0238">DNA-binding</keyword>
<dbReference type="InterPro" id="IPR019887">
    <property type="entry name" value="Tscrpt_reg_AsnC/Lrp_C"/>
</dbReference>